<evidence type="ECO:0008006" key="4">
    <source>
        <dbReference type="Google" id="ProtNLM"/>
    </source>
</evidence>
<feature type="transmembrane region" description="Helical" evidence="1">
    <location>
        <begin position="12"/>
        <end position="30"/>
    </location>
</feature>
<keyword evidence="1" id="KW-0472">Membrane</keyword>
<feature type="transmembrane region" description="Helical" evidence="1">
    <location>
        <begin position="36"/>
        <end position="57"/>
    </location>
</feature>
<dbReference type="EMBL" id="LZYZ01000003">
    <property type="protein sequence ID" value="OOM13978.1"/>
    <property type="molecule type" value="Genomic_DNA"/>
</dbReference>
<reference evidence="2 3" key="1">
    <citation type="submission" date="2016-05" db="EMBL/GenBank/DDBJ databases">
        <title>Microbial solvent formation.</title>
        <authorList>
            <person name="Poehlein A."/>
            <person name="Montoya Solano J.D."/>
            <person name="Flitsch S."/>
            <person name="Krabben P."/>
            <person name="Duerre P."/>
            <person name="Daniel R."/>
        </authorList>
    </citation>
    <scope>NUCLEOTIDE SEQUENCE [LARGE SCALE GENOMIC DNA]</scope>
    <source>
        <strain evidence="2 3">L1-8</strain>
    </source>
</reference>
<evidence type="ECO:0000256" key="1">
    <source>
        <dbReference type="SAM" id="Phobius"/>
    </source>
</evidence>
<feature type="transmembrane region" description="Helical" evidence="1">
    <location>
        <begin position="105"/>
        <end position="124"/>
    </location>
</feature>
<protein>
    <recommendedName>
        <fullName evidence="4">DUF2178 domain-containing protein</fullName>
    </recommendedName>
</protein>
<dbReference type="Proteomes" id="UP000191154">
    <property type="component" value="Unassembled WGS sequence"/>
</dbReference>
<gene>
    <name evidence="2" type="ORF">CLOSAC_20640</name>
</gene>
<evidence type="ECO:0000313" key="3">
    <source>
        <dbReference type="Proteomes" id="UP000191154"/>
    </source>
</evidence>
<sequence>MNKVMSLKTRELLVSGIVGAMWILYGVMQVLNANKIIDLITNTVFLIVIVISIIPYFMKTEIQDEMARYNMDKARSMACELIILGMIICVLTSTVIGGWVVDIKLVASFLIGIGYLSKYIIFVISEKNGD</sequence>
<name>A0A1S8NC67_CLOSA</name>
<evidence type="ECO:0000313" key="2">
    <source>
        <dbReference type="EMBL" id="OOM13978.1"/>
    </source>
</evidence>
<dbReference type="RefSeq" id="WP_077865334.1">
    <property type="nucleotide sequence ID" value="NZ_LZYZ01000003.1"/>
</dbReference>
<dbReference type="AlphaFoldDB" id="A0A1S8NC67"/>
<accession>A0A1S8NC67</accession>
<feature type="transmembrane region" description="Helical" evidence="1">
    <location>
        <begin position="78"/>
        <end position="99"/>
    </location>
</feature>
<keyword evidence="1" id="KW-1133">Transmembrane helix</keyword>
<organism evidence="2 3">
    <name type="scientific">Clostridium saccharobutylicum</name>
    <dbReference type="NCBI Taxonomy" id="169679"/>
    <lineage>
        <taxon>Bacteria</taxon>
        <taxon>Bacillati</taxon>
        <taxon>Bacillota</taxon>
        <taxon>Clostridia</taxon>
        <taxon>Eubacteriales</taxon>
        <taxon>Clostridiaceae</taxon>
        <taxon>Clostridium</taxon>
    </lineage>
</organism>
<comment type="caution">
    <text evidence="2">The sequence shown here is derived from an EMBL/GenBank/DDBJ whole genome shotgun (WGS) entry which is preliminary data.</text>
</comment>
<keyword evidence="1" id="KW-0812">Transmembrane</keyword>
<proteinExistence type="predicted"/>